<comment type="caution">
    <text evidence="2">The sequence shown here is derived from an EMBL/GenBank/DDBJ whole genome shotgun (WGS) entry which is preliminary data.</text>
</comment>
<name>A0AAD8GR63_9APIA</name>
<evidence type="ECO:0000313" key="3">
    <source>
        <dbReference type="Proteomes" id="UP001237642"/>
    </source>
</evidence>
<dbReference type="EMBL" id="JAUIZM010000014">
    <property type="protein sequence ID" value="KAK1352857.1"/>
    <property type="molecule type" value="Genomic_DNA"/>
</dbReference>
<keyword evidence="3" id="KW-1185">Reference proteome</keyword>
<feature type="domain" description="F-box associated beta-propeller type 3" evidence="1">
    <location>
        <begin position="60"/>
        <end position="260"/>
    </location>
</feature>
<dbReference type="InterPro" id="IPR011043">
    <property type="entry name" value="Gal_Oxase/kelch_b-propeller"/>
</dbReference>
<proteinExistence type="predicted"/>
<dbReference type="PANTHER" id="PTHR31672">
    <property type="entry name" value="BNACNNG10540D PROTEIN"/>
    <property type="match status" value="1"/>
</dbReference>
<dbReference type="PANTHER" id="PTHR31672:SF13">
    <property type="entry name" value="F-BOX PROTEIN CPR30-LIKE"/>
    <property type="match status" value="1"/>
</dbReference>
<dbReference type="InterPro" id="IPR013187">
    <property type="entry name" value="F-box-assoc_dom_typ3"/>
</dbReference>
<reference evidence="2" key="1">
    <citation type="submission" date="2023-02" db="EMBL/GenBank/DDBJ databases">
        <title>Genome of toxic invasive species Heracleum sosnowskyi carries increased number of genes despite the absence of recent whole-genome duplications.</title>
        <authorList>
            <person name="Schelkunov M."/>
            <person name="Shtratnikova V."/>
            <person name="Makarenko M."/>
            <person name="Klepikova A."/>
            <person name="Omelchenko D."/>
            <person name="Novikova G."/>
            <person name="Obukhova E."/>
            <person name="Bogdanov V."/>
            <person name="Penin A."/>
            <person name="Logacheva M."/>
        </authorList>
    </citation>
    <scope>NUCLEOTIDE SEQUENCE</scope>
    <source>
        <strain evidence="2">Hsosn_3</strain>
        <tissue evidence="2">Leaf</tissue>
    </source>
</reference>
<reference evidence="2" key="2">
    <citation type="submission" date="2023-05" db="EMBL/GenBank/DDBJ databases">
        <authorList>
            <person name="Schelkunov M.I."/>
        </authorList>
    </citation>
    <scope>NUCLEOTIDE SEQUENCE</scope>
    <source>
        <strain evidence="2">Hsosn_3</strain>
        <tissue evidence="2">Leaf</tissue>
    </source>
</reference>
<accession>A0AAD8GR63</accession>
<dbReference type="InterPro" id="IPR050796">
    <property type="entry name" value="SCF_F-box_component"/>
</dbReference>
<dbReference type="SUPFAM" id="SSF50965">
    <property type="entry name" value="Galactose oxidase, central domain"/>
    <property type="match status" value="1"/>
</dbReference>
<gene>
    <name evidence="2" type="ORF">POM88_052695</name>
</gene>
<dbReference type="AlphaFoldDB" id="A0AAD8GR63"/>
<evidence type="ECO:0000259" key="1">
    <source>
        <dbReference type="Pfam" id="PF08268"/>
    </source>
</evidence>
<dbReference type="Pfam" id="PF08268">
    <property type="entry name" value="FBA_3"/>
    <property type="match status" value="1"/>
</dbReference>
<evidence type="ECO:0000313" key="2">
    <source>
        <dbReference type="EMBL" id="KAK1352857.1"/>
    </source>
</evidence>
<organism evidence="2 3">
    <name type="scientific">Heracleum sosnowskyi</name>
    <dbReference type="NCBI Taxonomy" id="360622"/>
    <lineage>
        <taxon>Eukaryota</taxon>
        <taxon>Viridiplantae</taxon>
        <taxon>Streptophyta</taxon>
        <taxon>Embryophyta</taxon>
        <taxon>Tracheophyta</taxon>
        <taxon>Spermatophyta</taxon>
        <taxon>Magnoliopsida</taxon>
        <taxon>eudicotyledons</taxon>
        <taxon>Gunneridae</taxon>
        <taxon>Pentapetalae</taxon>
        <taxon>asterids</taxon>
        <taxon>campanulids</taxon>
        <taxon>Apiales</taxon>
        <taxon>Apiaceae</taxon>
        <taxon>Apioideae</taxon>
        <taxon>apioid superclade</taxon>
        <taxon>Tordylieae</taxon>
        <taxon>Tordyliinae</taxon>
        <taxon>Heracleum</taxon>
    </lineage>
</organism>
<dbReference type="Proteomes" id="UP001237642">
    <property type="component" value="Unassembled WGS sequence"/>
</dbReference>
<dbReference type="InterPro" id="IPR017451">
    <property type="entry name" value="F-box-assoc_interact_dom"/>
</dbReference>
<sequence length="358" mass="39985">MAPNSTMAPIRPNPTLSEDVISEILLRHAITSKTDQTLLMRYRHDSPAVKEISVLDVDSHQIVAELKLPCSQSEPNFIILGSVNGIVCVIVIISTDEASVYLWNPASRKSKLIPSIDVHVPSGFGYDPIDDDYKVVSIGTSEYYSVDVYLANMDAWRHAPDPIDITYPIDIPSNRFFDVCVKGFLFGIGGYSMVVFDLHKEVLNWAIKLPVIIRDVHDDDDSEYDETRIIEFNNSIAVITLWDKGWNNGKKINMWTLDDDACLSDGGVEASWTTMFSIDLAASAYLVLGYFNNRDLLVLIGGDNCMLCNADKKEANIVPLSVEMAGHQYGRAVYKYTESLVSLAGFKQINWNTVENDN</sequence>
<protein>
    <submittedName>
        <fullName evidence="2">F-box domain-containing protein</fullName>
    </submittedName>
</protein>
<dbReference type="NCBIfam" id="TIGR01640">
    <property type="entry name" value="F_box_assoc_1"/>
    <property type="match status" value="1"/>
</dbReference>